<organism evidence="1 2">
    <name type="scientific">Devosia soli</name>
    <dbReference type="NCBI Taxonomy" id="361041"/>
    <lineage>
        <taxon>Bacteria</taxon>
        <taxon>Pseudomonadati</taxon>
        <taxon>Pseudomonadota</taxon>
        <taxon>Alphaproteobacteria</taxon>
        <taxon>Hyphomicrobiales</taxon>
        <taxon>Devosiaceae</taxon>
        <taxon>Devosia</taxon>
    </lineage>
</organism>
<gene>
    <name evidence="1" type="ORF">VW35_00765</name>
</gene>
<sequence length="406" mass="42530">MTLTPAQVFRRYETDGVPDSGKHQVDKDEVIQLLSQLFGSAGGLADGLVDLNALSDSFVPVYLSTATVQAATIRAGTKVLRVAGYAVPGDGGSAQWKRVASAPTHGAGIRSIDRFLPNGSTDGSNGGWWDVDEAFPNELMFGGVASRTNAQQTAAIQAMLNYCGAKATKGYIAAGHLLTSGLVVPDFVTVEWAKRGYASNDRILDKVFNGDMIIMGDGAKLVSPALRGNSANWSGRGVVIDTGSDQVIDDPYMIDMASYCLEFPTGGKGIRFHMNGGLIQSASGYAVRMPATEATTTGYRHFTGVHTGGTPFIDLRNGDYTILDGCVFAGINFGNTTTGRTKITNCRNADPAGTLIFGIEHTFALNHCAAGLTLGAGAQYCKVIGNIVAGGLSPINNSGNATNQIV</sequence>
<evidence type="ECO:0000313" key="1">
    <source>
        <dbReference type="EMBL" id="KKB80775.1"/>
    </source>
</evidence>
<dbReference type="OrthoDB" id="7779280at2"/>
<comment type="caution">
    <text evidence="1">The sequence shown here is derived from an EMBL/GenBank/DDBJ whole genome shotgun (WGS) entry which is preliminary data.</text>
</comment>
<keyword evidence="2" id="KW-1185">Reference proteome</keyword>
<dbReference type="STRING" id="361041.VW35_00765"/>
<name>A0A0F5LER0_9HYPH</name>
<dbReference type="PATRIC" id="fig|361041.3.peg.3536"/>
<evidence type="ECO:0008006" key="3">
    <source>
        <dbReference type="Google" id="ProtNLM"/>
    </source>
</evidence>
<protein>
    <recommendedName>
        <fullName evidence="3">Pectate lyase superfamily protein domain-containing protein</fullName>
    </recommendedName>
</protein>
<accession>A0A0F5LER0</accession>
<reference evidence="1 2" key="1">
    <citation type="submission" date="2015-03" db="EMBL/GenBank/DDBJ databases">
        <authorList>
            <person name="Hassan Y.I."/>
            <person name="Lepp D."/>
            <person name="Zhou T."/>
        </authorList>
    </citation>
    <scope>NUCLEOTIDE SEQUENCE [LARGE SCALE GENOMIC DNA]</scope>
    <source>
        <strain evidence="1 2">GH2-10</strain>
    </source>
</reference>
<proteinExistence type="predicted"/>
<dbReference type="AlphaFoldDB" id="A0A0F5LER0"/>
<dbReference type="Proteomes" id="UP000033514">
    <property type="component" value="Unassembled WGS sequence"/>
</dbReference>
<evidence type="ECO:0000313" key="2">
    <source>
        <dbReference type="Proteomes" id="UP000033514"/>
    </source>
</evidence>
<dbReference type="RefSeq" id="WP_046141127.1">
    <property type="nucleotide sequence ID" value="NZ_LAJG01000005.1"/>
</dbReference>
<dbReference type="EMBL" id="LAJG01000005">
    <property type="protein sequence ID" value="KKB80775.1"/>
    <property type="molecule type" value="Genomic_DNA"/>
</dbReference>